<accession>A0ABR4IP27</accession>
<feature type="compositionally biased region" description="Acidic residues" evidence="6">
    <location>
        <begin position="191"/>
        <end position="209"/>
    </location>
</feature>
<keyword evidence="1" id="KW-0479">Metal-binding</keyword>
<organism evidence="8 9">
    <name type="scientific">Aspergillus pseudoustus</name>
    <dbReference type="NCBI Taxonomy" id="1810923"/>
    <lineage>
        <taxon>Eukaryota</taxon>
        <taxon>Fungi</taxon>
        <taxon>Dikarya</taxon>
        <taxon>Ascomycota</taxon>
        <taxon>Pezizomycotina</taxon>
        <taxon>Eurotiomycetes</taxon>
        <taxon>Eurotiomycetidae</taxon>
        <taxon>Eurotiales</taxon>
        <taxon>Aspergillaceae</taxon>
        <taxon>Aspergillus</taxon>
        <taxon>Aspergillus subgen. Nidulantes</taxon>
    </lineage>
</organism>
<dbReference type="SUPFAM" id="SSF57701">
    <property type="entry name" value="Zn2/Cys6 DNA-binding domain"/>
    <property type="match status" value="1"/>
</dbReference>
<evidence type="ECO:0000313" key="8">
    <source>
        <dbReference type="EMBL" id="KAL2828553.1"/>
    </source>
</evidence>
<evidence type="ECO:0000256" key="5">
    <source>
        <dbReference type="ARBA" id="ARBA00023242"/>
    </source>
</evidence>
<evidence type="ECO:0000259" key="7">
    <source>
        <dbReference type="PROSITE" id="PS50048"/>
    </source>
</evidence>
<feature type="region of interest" description="Disordered" evidence="6">
    <location>
        <begin position="241"/>
        <end position="265"/>
    </location>
</feature>
<feature type="region of interest" description="Disordered" evidence="6">
    <location>
        <begin position="320"/>
        <end position="352"/>
    </location>
</feature>
<name>A0ABR4IP27_9EURO</name>
<dbReference type="Proteomes" id="UP001610446">
    <property type="component" value="Unassembled WGS sequence"/>
</dbReference>
<dbReference type="InterPro" id="IPR036864">
    <property type="entry name" value="Zn2-C6_fun-type_DNA-bd_sf"/>
</dbReference>
<evidence type="ECO:0000256" key="1">
    <source>
        <dbReference type="ARBA" id="ARBA00022723"/>
    </source>
</evidence>
<feature type="compositionally biased region" description="Polar residues" evidence="6">
    <location>
        <begin position="70"/>
        <end position="85"/>
    </location>
</feature>
<dbReference type="Pfam" id="PF00172">
    <property type="entry name" value="Zn_clus"/>
    <property type="match status" value="1"/>
</dbReference>
<keyword evidence="3" id="KW-0238">DNA-binding</keyword>
<dbReference type="PROSITE" id="PS00463">
    <property type="entry name" value="ZN2_CY6_FUNGAL_1"/>
    <property type="match status" value="1"/>
</dbReference>
<comment type="caution">
    <text evidence="8">The sequence shown here is derived from an EMBL/GenBank/DDBJ whole genome shotgun (WGS) entry which is preliminary data.</text>
</comment>
<keyword evidence="5" id="KW-0539">Nucleus</keyword>
<feature type="compositionally biased region" description="Polar residues" evidence="6">
    <location>
        <begin position="1"/>
        <end position="10"/>
    </location>
</feature>
<dbReference type="SMART" id="SM00066">
    <property type="entry name" value="GAL4"/>
    <property type="match status" value="1"/>
</dbReference>
<feature type="compositionally biased region" description="Polar residues" evidence="6">
    <location>
        <begin position="247"/>
        <end position="265"/>
    </location>
</feature>
<sequence>MSSPSNSNQAAPVDKVVKPREKFRTSCDACAASKVRCSKEQPRCVRCVQHDHKCVYGRSRRKGKPPGTANRASLQAPQPRQSTRGSGPASVLPPGWSGGNRWHLADMFADTSYTAPVLDHPMQGGWEEIVNSMVGSATHERTVPTHSTPELYSVDFQALLSFSSPGPGPGLSCLRGEQAEMIGEIALDTTLDESSSEAEEDDYEGGMDLEPERGSEPYETAHETCIAAACQTLSSLYQAVRTENRSPDSSARPSSLQRSPSSDVVVSTARAATQTVLRLLRCACSSAHDPSLLSLLATIISKIIAWYQLLYHHSIASASTRASSTENTSHREESGGGDASSATAPSSASSSAKQDHLYNVPLSIGTLRLPHATEMKLKAQLLLCELEPVVDASQLFTARVRSSEVTWGERVICAEFDTQIQQRVGDLKKLLTGVCSLECPSDQI</sequence>
<keyword evidence="9" id="KW-1185">Reference proteome</keyword>
<evidence type="ECO:0000313" key="9">
    <source>
        <dbReference type="Proteomes" id="UP001610446"/>
    </source>
</evidence>
<evidence type="ECO:0000256" key="2">
    <source>
        <dbReference type="ARBA" id="ARBA00023015"/>
    </source>
</evidence>
<dbReference type="InterPro" id="IPR001138">
    <property type="entry name" value="Zn2Cys6_DnaBD"/>
</dbReference>
<evidence type="ECO:0000256" key="4">
    <source>
        <dbReference type="ARBA" id="ARBA00023163"/>
    </source>
</evidence>
<dbReference type="Gene3D" id="4.10.240.10">
    <property type="entry name" value="Zn(2)-C6 fungal-type DNA-binding domain"/>
    <property type="match status" value="1"/>
</dbReference>
<dbReference type="CDD" id="cd00067">
    <property type="entry name" value="GAL4"/>
    <property type="match status" value="1"/>
</dbReference>
<protein>
    <recommendedName>
        <fullName evidence="7">Zn(2)-C6 fungal-type domain-containing protein</fullName>
    </recommendedName>
</protein>
<feature type="compositionally biased region" description="Low complexity" evidence="6">
    <location>
        <begin position="339"/>
        <end position="352"/>
    </location>
</feature>
<dbReference type="PRINTS" id="PR00755">
    <property type="entry name" value="AFLATOXINBRP"/>
</dbReference>
<dbReference type="EMBL" id="JBFXLU010000362">
    <property type="protein sequence ID" value="KAL2828553.1"/>
    <property type="molecule type" value="Genomic_DNA"/>
</dbReference>
<evidence type="ECO:0000256" key="3">
    <source>
        <dbReference type="ARBA" id="ARBA00023125"/>
    </source>
</evidence>
<dbReference type="PANTHER" id="PTHR31069:SF31">
    <property type="entry name" value="MONODICTYPHENONE CLUSTER TRANSCRIPTION FACTOR-RELATED"/>
    <property type="match status" value="1"/>
</dbReference>
<feature type="region of interest" description="Disordered" evidence="6">
    <location>
        <begin position="1"/>
        <end position="21"/>
    </location>
</feature>
<dbReference type="InterPro" id="IPR013700">
    <property type="entry name" value="AflR"/>
</dbReference>
<proteinExistence type="predicted"/>
<dbReference type="Pfam" id="PF08493">
    <property type="entry name" value="AflR"/>
    <property type="match status" value="1"/>
</dbReference>
<evidence type="ECO:0000256" key="6">
    <source>
        <dbReference type="SAM" id="MobiDB-lite"/>
    </source>
</evidence>
<feature type="region of interest" description="Disordered" evidence="6">
    <location>
        <begin position="191"/>
        <end position="215"/>
    </location>
</feature>
<dbReference type="PANTHER" id="PTHR31069">
    <property type="entry name" value="OLEATE-ACTIVATED TRANSCRIPTION FACTOR 1-RELATED"/>
    <property type="match status" value="1"/>
</dbReference>
<keyword evidence="4" id="KW-0804">Transcription</keyword>
<feature type="region of interest" description="Disordered" evidence="6">
    <location>
        <begin position="57"/>
        <end position="97"/>
    </location>
</feature>
<dbReference type="InterPro" id="IPR050675">
    <property type="entry name" value="OAF3"/>
</dbReference>
<feature type="domain" description="Zn(2)-C6 fungal-type" evidence="7">
    <location>
        <begin position="26"/>
        <end position="56"/>
    </location>
</feature>
<reference evidence="8 9" key="1">
    <citation type="submission" date="2024-07" db="EMBL/GenBank/DDBJ databases">
        <title>Section-level genome sequencing and comparative genomics of Aspergillus sections Usti and Cavernicolus.</title>
        <authorList>
            <consortium name="Lawrence Berkeley National Laboratory"/>
            <person name="Nybo J.L."/>
            <person name="Vesth T.C."/>
            <person name="Theobald S."/>
            <person name="Frisvad J.C."/>
            <person name="Larsen T.O."/>
            <person name="Kjaerboelling I."/>
            <person name="Rothschild-Mancinelli K."/>
            <person name="Lyhne E.K."/>
            <person name="Kogle M.E."/>
            <person name="Barry K."/>
            <person name="Clum A."/>
            <person name="Na H."/>
            <person name="Ledsgaard L."/>
            <person name="Lin J."/>
            <person name="Lipzen A."/>
            <person name="Kuo A."/>
            <person name="Riley R."/>
            <person name="Mondo S."/>
            <person name="Labutti K."/>
            <person name="Haridas S."/>
            <person name="Pangalinan J."/>
            <person name="Salamov A.A."/>
            <person name="Simmons B.A."/>
            <person name="Magnuson J.K."/>
            <person name="Chen J."/>
            <person name="Drula E."/>
            <person name="Henrissat B."/>
            <person name="Wiebenga A."/>
            <person name="Lubbers R.J."/>
            <person name="Gomes A.C."/>
            <person name="Makela M.R."/>
            <person name="Stajich J."/>
            <person name="Grigoriev I.V."/>
            <person name="Mortensen U.H."/>
            <person name="De Vries R.P."/>
            <person name="Baker S.E."/>
            <person name="Andersen M.R."/>
        </authorList>
    </citation>
    <scope>NUCLEOTIDE SEQUENCE [LARGE SCALE GENOMIC DNA]</scope>
    <source>
        <strain evidence="8 9">CBS 123904</strain>
    </source>
</reference>
<keyword evidence="2" id="KW-0805">Transcription regulation</keyword>
<dbReference type="PROSITE" id="PS50048">
    <property type="entry name" value="ZN2_CY6_FUNGAL_2"/>
    <property type="match status" value="1"/>
</dbReference>
<gene>
    <name evidence="8" type="ORF">BJY01DRAFT_131497</name>
</gene>